<dbReference type="PANTHER" id="PTHR42978:SF6">
    <property type="entry name" value="QUORUM-QUENCHING LACTONASE YTNP-RELATED"/>
    <property type="match status" value="1"/>
</dbReference>
<keyword evidence="7" id="KW-1185">Reference proteome</keyword>
<dbReference type="Proteomes" id="UP000192917">
    <property type="component" value="Unassembled WGS sequence"/>
</dbReference>
<dbReference type="SMART" id="SM00849">
    <property type="entry name" value="Lactamase_B"/>
    <property type="match status" value="1"/>
</dbReference>
<keyword evidence="4" id="KW-0862">Zinc</keyword>
<dbReference type="InterPro" id="IPR001279">
    <property type="entry name" value="Metallo-B-lactamas"/>
</dbReference>
<name>A0A1Y6C5C5_9PROT</name>
<evidence type="ECO:0000256" key="2">
    <source>
        <dbReference type="ARBA" id="ARBA00022723"/>
    </source>
</evidence>
<comment type="similarity">
    <text evidence="1">Belongs to the metallo-beta-lactamase superfamily.</text>
</comment>
<dbReference type="STRING" id="560819.SAMN05428998_112119"/>
<organism evidence="6 7">
    <name type="scientific">Tistlia consotensis USBA 355</name>
    <dbReference type="NCBI Taxonomy" id="560819"/>
    <lineage>
        <taxon>Bacteria</taxon>
        <taxon>Pseudomonadati</taxon>
        <taxon>Pseudomonadota</taxon>
        <taxon>Alphaproteobacteria</taxon>
        <taxon>Rhodospirillales</taxon>
        <taxon>Rhodovibrionaceae</taxon>
        <taxon>Tistlia</taxon>
    </lineage>
</organism>
<feature type="domain" description="Metallo-beta-lactamase" evidence="5">
    <location>
        <begin position="58"/>
        <end position="276"/>
    </location>
</feature>
<evidence type="ECO:0000259" key="5">
    <source>
        <dbReference type="SMART" id="SM00849"/>
    </source>
</evidence>
<dbReference type="CDD" id="cd16277">
    <property type="entry name" value="metallo-hydrolase-like_MBL-fold"/>
    <property type="match status" value="1"/>
</dbReference>
<accession>A0A1Y6C5C5</accession>
<dbReference type="GO" id="GO:0046872">
    <property type="term" value="F:metal ion binding"/>
    <property type="evidence" value="ECO:0007669"/>
    <property type="project" value="UniProtKB-KW"/>
</dbReference>
<evidence type="ECO:0000256" key="3">
    <source>
        <dbReference type="ARBA" id="ARBA00022801"/>
    </source>
</evidence>
<proteinExistence type="inferred from homology"/>
<dbReference type="RefSeq" id="WP_200808535.1">
    <property type="nucleotide sequence ID" value="NZ_FWZX01000012.1"/>
</dbReference>
<evidence type="ECO:0000313" key="7">
    <source>
        <dbReference type="Proteomes" id="UP000192917"/>
    </source>
</evidence>
<sequence>MQTVDLGRITIDRIVEIDLLWVDPVWFYPNITPEILARQAGWMGPGLYSAAENKLAISFHSFLIRSGGLNILVDTCNGNHKERPTMLWQHRLASDTYLRNLAAQGLSPEDIHVVMCTHLHTDHVGWNTRLENGAWVPTFPKARYIFARKEFDHYCRLQEQAPDRPIGHGSFADSVLPVVEAGLAELVETDFSLFHELDEAVGLEPSHGHTPGHVFISAKGRHGSAVITGDAIHHPIQLREPSLVNLGDIDPAQASRTRQALLARCADDRTLMLTCHFPAPTAGYVRRDGDVFDFDYRE</sequence>
<evidence type="ECO:0000313" key="6">
    <source>
        <dbReference type="EMBL" id="SMF36930.1"/>
    </source>
</evidence>
<dbReference type="InterPro" id="IPR036866">
    <property type="entry name" value="RibonucZ/Hydroxyglut_hydro"/>
</dbReference>
<dbReference type="Gene3D" id="3.60.15.10">
    <property type="entry name" value="Ribonuclease Z/Hydroxyacylglutathione hydrolase-like"/>
    <property type="match status" value="1"/>
</dbReference>
<gene>
    <name evidence="6" type="ORF">SAMN05428998_112119</name>
</gene>
<dbReference type="PANTHER" id="PTHR42978">
    <property type="entry name" value="QUORUM-QUENCHING LACTONASE YTNP-RELATED-RELATED"/>
    <property type="match status" value="1"/>
</dbReference>
<evidence type="ECO:0000256" key="1">
    <source>
        <dbReference type="ARBA" id="ARBA00007749"/>
    </source>
</evidence>
<dbReference type="SUPFAM" id="SSF56281">
    <property type="entry name" value="Metallo-hydrolase/oxidoreductase"/>
    <property type="match status" value="1"/>
</dbReference>
<dbReference type="AlphaFoldDB" id="A0A1Y6C5C5"/>
<keyword evidence="3" id="KW-0378">Hydrolase</keyword>
<keyword evidence="2" id="KW-0479">Metal-binding</keyword>
<dbReference type="InterPro" id="IPR051013">
    <property type="entry name" value="MBL_superfamily_lactonases"/>
</dbReference>
<protein>
    <submittedName>
        <fullName evidence="6">Glyoxylase, beta-lactamase superfamily II</fullName>
    </submittedName>
</protein>
<evidence type="ECO:0000256" key="4">
    <source>
        <dbReference type="ARBA" id="ARBA00022833"/>
    </source>
</evidence>
<reference evidence="6 7" key="1">
    <citation type="submission" date="2017-04" db="EMBL/GenBank/DDBJ databases">
        <authorList>
            <person name="Afonso C.L."/>
            <person name="Miller P.J."/>
            <person name="Scott M.A."/>
            <person name="Spackman E."/>
            <person name="Goraichik I."/>
            <person name="Dimitrov K.M."/>
            <person name="Suarez D.L."/>
            <person name="Swayne D.E."/>
        </authorList>
    </citation>
    <scope>NUCLEOTIDE SEQUENCE [LARGE SCALE GENOMIC DNA]</scope>
    <source>
        <strain evidence="6 7">USBA 355</strain>
    </source>
</reference>
<dbReference type="EMBL" id="FWZX01000012">
    <property type="protein sequence ID" value="SMF36930.1"/>
    <property type="molecule type" value="Genomic_DNA"/>
</dbReference>
<dbReference type="Pfam" id="PF00753">
    <property type="entry name" value="Lactamase_B"/>
    <property type="match status" value="1"/>
</dbReference>
<dbReference type="GO" id="GO:0016787">
    <property type="term" value="F:hydrolase activity"/>
    <property type="evidence" value="ECO:0007669"/>
    <property type="project" value="UniProtKB-KW"/>
</dbReference>